<dbReference type="Pfam" id="PF01817">
    <property type="entry name" value="CM_2"/>
    <property type="match status" value="1"/>
</dbReference>
<evidence type="ECO:0000256" key="1">
    <source>
        <dbReference type="SAM" id="MobiDB-lite"/>
    </source>
</evidence>
<gene>
    <name evidence="3" type="ORF">E4099_28025</name>
</gene>
<proteinExistence type="predicted"/>
<keyword evidence="3" id="KW-0413">Isomerase</keyword>
<feature type="region of interest" description="Disordered" evidence="1">
    <location>
        <begin position="1"/>
        <end position="25"/>
    </location>
</feature>
<dbReference type="OrthoDB" id="3213864at2"/>
<dbReference type="SMART" id="SM00830">
    <property type="entry name" value="CM_2"/>
    <property type="match status" value="1"/>
</dbReference>
<dbReference type="NCBIfam" id="TIGR01808">
    <property type="entry name" value="CM_M_hiGC-arch"/>
    <property type="match status" value="1"/>
</dbReference>
<dbReference type="EMBL" id="SRID01000413">
    <property type="protein sequence ID" value="TGA91866.1"/>
    <property type="molecule type" value="Genomic_DNA"/>
</dbReference>
<dbReference type="GO" id="GO:0046417">
    <property type="term" value="P:chorismate metabolic process"/>
    <property type="evidence" value="ECO:0007669"/>
    <property type="project" value="InterPro"/>
</dbReference>
<dbReference type="NCBIfam" id="NF005894">
    <property type="entry name" value="PRK07857.1"/>
    <property type="match status" value="1"/>
</dbReference>
<evidence type="ECO:0000259" key="2">
    <source>
        <dbReference type="PROSITE" id="PS51168"/>
    </source>
</evidence>
<keyword evidence="4" id="KW-1185">Reference proteome</keyword>
<dbReference type="SUPFAM" id="SSF48600">
    <property type="entry name" value="Chorismate mutase II"/>
    <property type="match status" value="1"/>
</dbReference>
<sequence length="95" mass="10450">MTASTAPTVTPDTLGEADAPRSGRGAIDELDRRIIALIEERMSVSADIQRDRLAAGGRRLDLSREMEILRRYQEPLGKPGTTLAMTLLELCRGRV</sequence>
<dbReference type="InterPro" id="IPR036979">
    <property type="entry name" value="CM_dom_sf"/>
</dbReference>
<dbReference type="Proteomes" id="UP000297948">
    <property type="component" value="Unassembled WGS sequence"/>
</dbReference>
<dbReference type="GO" id="GO:0004106">
    <property type="term" value="F:chorismate mutase activity"/>
    <property type="evidence" value="ECO:0007669"/>
    <property type="project" value="UniProtKB-EC"/>
</dbReference>
<evidence type="ECO:0000313" key="3">
    <source>
        <dbReference type="EMBL" id="TGA91866.1"/>
    </source>
</evidence>
<dbReference type="InterPro" id="IPR002701">
    <property type="entry name" value="CM_II_prokaryot"/>
</dbReference>
<dbReference type="InterPro" id="IPR010958">
    <property type="entry name" value="Chorismate_mutase_highGC-bac"/>
</dbReference>
<protein>
    <submittedName>
        <fullName evidence="3">Chorismate mutase</fullName>
        <ecNumber evidence="3">5.4.99.5</ecNumber>
    </submittedName>
</protein>
<dbReference type="Gene3D" id="1.20.59.10">
    <property type="entry name" value="Chorismate mutase"/>
    <property type="match status" value="1"/>
</dbReference>
<reference evidence="3 4" key="1">
    <citation type="submission" date="2019-03" db="EMBL/GenBank/DDBJ databases">
        <authorList>
            <person name="Gonzalez-Pimentel J.L."/>
        </authorList>
    </citation>
    <scope>NUCLEOTIDE SEQUENCE [LARGE SCALE GENOMIC DNA]</scope>
    <source>
        <strain evidence="3 4">JCM 31289</strain>
    </source>
</reference>
<organism evidence="3 4">
    <name type="scientific">Streptomyces palmae</name>
    <dbReference type="NCBI Taxonomy" id="1701085"/>
    <lineage>
        <taxon>Bacteria</taxon>
        <taxon>Bacillati</taxon>
        <taxon>Actinomycetota</taxon>
        <taxon>Actinomycetes</taxon>
        <taxon>Kitasatosporales</taxon>
        <taxon>Streptomycetaceae</taxon>
        <taxon>Streptomyces</taxon>
    </lineage>
</organism>
<dbReference type="PROSITE" id="PS51168">
    <property type="entry name" value="CHORISMATE_MUT_2"/>
    <property type="match status" value="1"/>
</dbReference>
<name>A0A4Z0G851_9ACTN</name>
<accession>A0A4Z0G851</accession>
<dbReference type="EC" id="5.4.99.5" evidence="3"/>
<comment type="caution">
    <text evidence="3">The sequence shown here is derived from an EMBL/GenBank/DDBJ whole genome shotgun (WGS) entry which is preliminary data.</text>
</comment>
<dbReference type="InterPro" id="IPR036263">
    <property type="entry name" value="Chorismate_II_sf"/>
</dbReference>
<dbReference type="AlphaFoldDB" id="A0A4Z0G851"/>
<feature type="domain" description="Chorismate mutase" evidence="2">
    <location>
        <begin position="14"/>
        <end position="95"/>
    </location>
</feature>
<evidence type="ECO:0000313" key="4">
    <source>
        <dbReference type="Proteomes" id="UP000297948"/>
    </source>
</evidence>
<dbReference type="RefSeq" id="WP_135341924.1">
    <property type="nucleotide sequence ID" value="NZ_JBHLTX010000035.1"/>
</dbReference>
<feature type="compositionally biased region" description="Polar residues" evidence="1">
    <location>
        <begin position="1"/>
        <end position="11"/>
    </location>
</feature>